<protein>
    <submittedName>
        <fullName evidence="1">Uncharacterized protein</fullName>
    </submittedName>
</protein>
<comment type="caution">
    <text evidence="1">The sequence shown here is derived from an EMBL/GenBank/DDBJ whole genome shotgun (WGS) entry which is preliminary data.</text>
</comment>
<name>A0A8S9L3X6_BRACR</name>
<evidence type="ECO:0000313" key="1">
    <source>
        <dbReference type="EMBL" id="KAF2601984.1"/>
    </source>
</evidence>
<proteinExistence type="predicted"/>
<dbReference type="EMBL" id="QGKY02000094">
    <property type="protein sequence ID" value="KAF2601984.1"/>
    <property type="molecule type" value="Genomic_DNA"/>
</dbReference>
<sequence length="112" mass="12530">MLHVPDAKSSIGTYCLEIGRQHHWIRGRIHPNSASWTTSLLSWVSWESGQLSWMDCWKLGPMCQFWAVTWPIGWSMMAMGRWALGIGPGAWATSLGLSVTCLGAVSPVRDVW</sequence>
<dbReference type="AlphaFoldDB" id="A0A8S9L3X6"/>
<gene>
    <name evidence="1" type="ORF">F2Q70_00026884</name>
</gene>
<accession>A0A8S9L3X6</accession>
<reference evidence="1" key="1">
    <citation type="submission" date="2019-12" db="EMBL/GenBank/DDBJ databases">
        <title>Genome sequencing and annotation of Brassica cretica.</title>
        <authorList>
            <person name="Studholme D.J."/>
            <person name="Sarris P.F."/>
        </authorList>
    </citation>
    <scope>NUCLEOTIDE SEQUENCE</scope>
    <source>
        <strain evidence="1">PFS-102/07</strain>
        <tissue evidence="1">Leaf</tissue>
    </source>
</reference>
<organism evidence="1">
    <name type="scientific">Brassica cretica</name>
    <name type="common">Mustard</name>
    <dbReference type="NCBI Taxonomy" id="69181"/>
    <lineage>
        <taxon>Eukaryota</taxon>
        <taxon>Viridiplantae</taxon>
        <taxon>Streptophyta</taxon>
        <taxon>Embryophyta</taxon>
        <taxon>Tracheophyta</taxon>
        <taxon>Spermatophyta</taxon>
        <taxon>Magnoliopsida</taxon>
        <taxon>eudicotyledons</taxon>
        <taxon>Gunneridae</taxon>
        <taxon>Pentapetalae</taxon>
        <taxon>rosids</taxon>
        <taxon>malvids</taxon>
        <taxon>Brassicales</taxon>
        <taxon>Brassicaceae</taxon>
        <taxon>Brassiceae</taxon>
        <taxon>Brassica</taxon>
    </lineage>
</organism>